<dbReference type="GO" id="GO:0016740">
    <property type="term" value="F:transferase activity"/>
    <property type="evidence" value="ECO:0007669"/>
    <property type="project" value="UniProtKB-ARBA"/>
</dbReference>
<dbReference type="InterPro" id="IPR050664">
    <property type="entry name" value="Octanoyltrans_LipM/LipL"/>
</dbReference>
<dbReference type="AlphaFoldDB" id="A0A285CJ55"/>
<dbReference type="OrthoDB" id="9774653at2"/>
<gene>
    <name evidence="2" type="ORF">SAMN05877753_101350</name>
</gene>
<keyword evidence="3" id="KW-1185">Reference proteome</keyword>
<evidence type="ECO:0000313" key="2">
    <source>
        <dbReference type="EMBL" id="SNX67036.1"/>
    </source>
</evidence>
<dbReference type="PANTHER" id="PTHR43679:SF2">
    <property type="entry name" value="OCTANOYL-[GCVH]:PROTEIN N-OCTANOYLTRANSFERASE"/>
    <property type="match status" value="1"/>
</dbReference>
<evidence type="ECO:0000313" key="3">
    <source>
        <dbReference type="Proteomes" id="UP000219546"/>
    </source>
</evidence>
<dbReference type="GO" id="GO:0140096">
    <property type="term" value="F:catalytic activity, acting on a protein"/>
    <property type="evidence" value="ECO:0007669"/>
    <property type="project" value="UniProtKB-ARBA"/>
</dbReference>
<dbReference type="GO" id="GO:0009249">
    <property type="term" value="P:protein lipoylation"/>
    <property type="evidence" value="ECO:0007669"/>
    <property type="project" value="UniProtKB-ARBA"/>
</dbReference>
<organism evidence="2 3">
    <name type="scientific">Bacillus oleivorans</name>
    <dbReference type="NCBI Taxonomy" id="1448271"/>
    <lineage>
        <taxon>Bacteria</taxon>
        <taxon>Bacillati</taxon>
        <taxon>Bacillota</taxon>
        <taxon>Bacilli</taxon>
        <taxon>Bacillales</taxon>
        <taxon>Bacillaceae</taxon>
        <taxon>Bacillus</taxon>
    </lineage>
</organism>
<dbReference type="PANTHER" id="PTHR43679">
    <property type="entry name" value="OCTANOYLTRANSFERASE LIPM-RELATED"/>
    <property type="match status" value="1"/>
</dbReference>
<dbReference type="PROSITE" id="PS51733">
    <property type="entry name" value="BPL_LPL_CATALYTIC"/>
    <property type="match status" value="1"/>
</dbReference>
<dbReference type="RefSeq" id="WP_097156868.1">
    <property type="nucleotide sequence ID" value="NZ_JBEPMQ010000003.1"/>
</dbReference>
<evidence type="ECO:0000259" key="1">
    <source>
        <dbReference type="PROSITE" id="PS51733"/>
    </source>
</evidence>
<dbReference type="CDD" id="cd16443">
    <property type="entry name" value="LplA"/>
    <property type="match status" value="1"/>
</dbReference>
<proteinExistence type="predicted"/>
<dbReference type="Gene3D" id="3.30.930.10">
    <property type="entry name" value="Bira Bifunctional Protein, Domain 2"/>
    <property type="match status" value="1"/>
</dbReference>
<dbReference type="EMBL" id="OAOP01000001">
    <property type="protein sequence ID" value="SNX67036.1"/>
    <property type="molecule type" value="Genomic_DNA"/>
</dbReference>
<dbReference type="GO" id="GO:0016874">
    <property type="term" value="F:ligase activity"/>
    <property type="evidence" value="ECO:0007669"/>
    <property type="project" value="UniProtKB-KW"/>
</dbReference>
<accession>A0A285CJ55</accession>
<feature type="domain" description="BPL/LPL catalytic" evidence="1">
    <location>
        <begin position="32"/>
        <end position="239"/>
    </location>
</feature>
<sequence length="277" mass="31616">MEQQWGFLHTDAMSAAMNMALDEALLQWNSNGLIPPTLRFYSWKNPSLSLGYFQDLSTIHLEAIKRNKCEIVRRMTGGSAVLHDDELTYSIVISENHPDIPSSIREAYLKLSKGLLLGYKQLGIDVDYSNQLKRDQSSAVCFERPAFYELVYEGKKVSGNAQIRKKGTLLQHGSIPISMNVDLLFDLFNFPNESIRQNKKGKFHQKATAIREIKQEDVSLERVEAAFLEGFKEGLGINPIPFELSQAQWEEVEKIAKKYEDQHHQAVQNAKEVIRND</sequence>
<dbReference type="InterPro" id="IPR004143">
    <property type="entry name" value="BPL_LPL_catalytic"/>
</dbReference>
<dbReference type="InterPro" id="IPR045864">
    <property type="entry name" value="aa-tRNA-synth_II/BPL/LPL"/>
</dbReference>
<name>A0A285CJ55_9BACI</name>
<keyword evidence="2" id="KW-0436">Ligase</keyword>
<protein>
    <submittedName>
        <fullName evidence="2">Lipoate-protein ligase A</fullName>
    </submittedName>
</protein>
<reference evidence="2 3" key="1">
    <citation type="submission" date="2017-08" db="EMBL/GenBank/DDBJ databases">
        <authorList>
            <person name="de Groot N.N."/>
        </authorList>
    </citation>
    <scope>NUCLEOTIDE SEQUENCE [LARGE SCALE GENOMIC DNA]</scope>
    <source>
        <strain evidence="2 3">JC228</strain>
    </source>
</reference>
<dbReference type="Proteomes" id="UP000219546">
    <property type="component" value="Unassembled WGS sequence"/>
</dbReference>
<dbReference type="SUPFAM" id="SSF55681">
    <property type="entry name" value="Class II aaRS and biotin synthetases"/>
    <property type="match status" value="1"/>
</dbReference>
<dbReference type="Pfam" id="PF21948">
    <property type="entry name" value="LplA-B_cat"/>
    <property type="match status" value="1"/>
</dbReference>